<feature type="transmembrane region" description="Helical" evidence="1">
    <location>
        <begin position="24"/>
        <end position="44"/>
    </location>
</feature>
<keyword evidence="1" id="KW-1133">Transmembrane helix</keyword>
<sequence>MYMLFSLLIGVALDAVLDSLLATLLLSLIGGSLMLLLVVLSIYSRKEEHRVRARQAMRALAGNRRQPTIRKPKMLRSSTVRQRRRIRLGMRRSAK</sequence>
<accession>A0A6B3R3B6</accession>
<keyword evidence="1" id="KW-0472">Membrane</keyword>
<protein>
    <submittedName>
        <fullName evidence="2">Uncharacterized protein</fullName>
    </submittedName>
</protein>
<reference evidence="2" key="1">
    <citation type="journal article" date="2020" name="Microorganisms">
        <title>Isolation, Genomic and Metabolomic Characterization of Streptomyces tendae VITAKN with Quorum Sensing Inhibitory Activity from Southern India.</title>
        <authorList>
            <person name="Ishaque N.M."/>
            <person name="Burgsdorf I."/>
            <person name="Limlingan Malit J.J."/>
            <person name="Saha S."/>
            <person name="Teta R."/>
            <person name="Ewe D."/>
            <person name="Kannabiran K."/>
            <person name="Hrouzek P."/>
            <person name="Steindler L."/>
            <person name="Costantino V."/>
            <person name="Saurav K."/>
        </authorList>
    </citation>
    <scope>NUCLEOTIDE SEQUENCE</scope>
    <source>
        <strain evidence="2">VITAKN</strain>
    </source>
</reference>
<proteinExistence type="predicted"/>
<gene>
    <name evidence="2" type="ORF">GUR47_38215</name>
</gene>
<dbReference type="RefSeq" id="WP_164461222.1">
    <property type="nucleotide sequence ID" value="NZ_JAAIFS010000015.1"/>
</dbReference>
<dbReference type="AlphaFoldDB" id="A0A6B3R3B6"/>
<evidence type="ECO:0000256" key="1">
    <source>
        <dbReference type="SAM" id="Phobius"/>
    </source>
</evidence>
<dbReference type="EMBL" id="JAAIFS010000015">
    <property type="protein sequence ID" value="NEV92471.1"/>
    <property type="molecule type" value="Genomic_DNA"/>
</dbReference>
<evidence type="ECO:0000313" key="2">
    <source>
        <dbReference type="EMBL" id="NEV92471.1"/>
    </source>
</evidence>
<organism evidence="2">
    <name type="scientific">Streptomyces tendae</name>
    <dbReference type="NCBI Taxonomy" id="1932"/>
    <lineage>
        <taxon>Bacteria</taxon>
        <taxon>Bacillati</taxon>
        <taxon>Actinomycetota</taxon>
        <taxon>Actinomycetes</taxon>
        <taxon>Kitasatosporales</taxon>
        <taxon>Streptomycetaceae</taxon>
        <taxon>Streptomyces</taxon>
    </lineage>
</organism>
<keyword evidence="1" id="KW-0812">Transmembrane</keyword>
<comment type="caution">
    <text evidence="2">The sequence shown here is derived from an EMBL/GenBank/DDBJ whole genome shotgun (WGS) entry which is preliminary data.</text>
</comment>
<name>A0A6B3R3B6_STRTE</name>